<dbReference type="STRING" id="926550.CLDAP_33400"/>
<dbReference type="OrthoDB" id="9808822at2"/>
<dbReference type="InterPro" id="IPR003495">
    <property type="entry name" value="CobW/HypB/UreG_nucleotide-bd"/>
</dbReference>
<dbReference type="PANTHER" id="PTHR13748">
    <property type="entry name" value="COBW-RELATED"/>
    <property type="match status" value="1"/>
</dbReference>
<evidence type="ECO:0000259" key="1">
    <source>
        <dbReference type="Pfam" id="PF02492"/>
    </source>
</evidence>
<dbReference type="PANTHER" id="PTHR13748:SF62">
    <property type="entry name" value="COBW DOMAIN-CONTAINING PROTEIN"/>
    <property type="match status" value="1"/>
</dbReference>
<keyword evidence="3" id="KW-1185">Reference proteome</keyword>
<dbReference type="SUPFAM" id="SSF52540">
    <property type="entry name" value="P-loop containing nucleoside triphosphate hydrolases"/>
    <property type="match status" value="1"/>
</dbReference>
<dbReference type="HOGENOM" id="CLU_749321_0_0_0"/>
<dbReference type="GO" id="GO:0005737">
    <property type="term" value="C:cytoplasm"/>
    <property type="evidence" value="ECO:0007669"/>
    <property type="project" value="TreeGrafter"/>
</dbReference>
<dbReference type="EMBL" id="AP012337">
    <property type="protein sequence ID" value="BAM01380.1"/>
    <property type="molecule type" value="Genomic_DNA"/>
</dbReference>
<dbReference type="AlphaFoldDB" id="I0I7Z2"/>
<name>I0I7Z2_CALAS</name>
<evidence type="ECO:0000313" key="3">
    <source>
        <dbReference type="Proteomes" id="UP000007880"/>
    </source>
</evidence>
<dbReference type="Proteomes" id="UP000007880">
    <property type="component" value="Chromosome"/>
</dbReference>
<dbReference type="Pfam" id="PF02492">
    <property type="entry name" value="cobW"/>
    <property type="match status" value="1"/>
</dbReference>
<reference evidence="2 3" key="1">
    <citation type="submission" date="2012-02" db="EMBL/GenBank/DDBJ databases">
        <title>Complete genome sequence of Caldilinea aerophila DSM 14535 (= NBRC 102666).</title>
        <authorList>
            <person name="Oguchi A."/>
            <person name="Hosoyama A."/>
            <person name="Sekine M."/>
            <person name="Fukai R."/>
            <person name="Kato Y."/>
            <person name="Nakamura S."/>
            <person name="Hanada S."/>
            <person name="Yamazaki S."/>
            <person name="Fujita N."/>
        </authorList>
    </citation>
    <scope>NUCLEOTIDE SEQUENCE [LARGE SCALE GENOMIC DNA]</scope>
    <source>
        <strain evidence="3">DSM 14535 / JCM 11387 / NBRC 104270 / STL-6-O1</strain>
    </source>
</reference>
<sequence length="360" mass="39319">MTLPVIIVGGFLGAGKTTLLLTAAQRLTARGLRVGMVTNDQGNNLVDSVLVQRTGVAVAEVVGGCFCCRYPDLVNAFLTLQQTASVDVILAEPVGSCTDLLATVVRPLLHYHGDHFRLAPLTIAHDPLRANSRFLAEVDYLLQRQLAEAEVIAVTKQDLYTEAKTNKIAELLRYDVGRVFRLSAVTGAGVDEWLNFVLANSSTAHKKLEIDYCAYAAGEAALGWLNVSGSIASDKTFSPRNWAYHLLRLFDAALSQVGAEIAHIKLYVCALTQHEPTDMVYKASITHSQGPIIWDLAPPADSPTRKLKFLLNARVQAPPGMLEAIARSVLNEVSPKNEFDVSYTNFECFRPGAPHPTYRM</sequence>
<accession>I0I7Z2</accession>
<dbReference type="RefSeq" id="WP_014434606.1">
    <property type="nucleotide sequence ID" value="NC_017079.1"/>
</dbReference>
<dbReference type="KEGG" id="cap:CLDAP_33400"/>
<organism evidence="2 3">
    <name type="scientific">Caldilinea aerophila (strain DSM 14535 / JCM 11387 / NBRC 104270 / STL-6-O1)</name>
    <dbReference type="NCBI Taxonomy" id="926550"/>
    <lineage>
        <taxon>Bacteria</taxon>
        <taxon>Bacillati</taxon>
        <taxon>Chloroflexota</taxon>
        <taxon>Caldilineae</taxon>
        <taxon>Caldilineales</taxon>
        <taxon>Caldilineaceae</taxon>
        <taxon>Caldilinea</taxon>
    </lineage>
</organism>
<protein>
    <recommendedName>
        <fullName evidence="1">CobW/HypB/UreG nucleotide-binding domain-containing protein</fullName>
    </recommendedName>
</protein>
<dbReference type="Gene3D" id="3.40.50.300">
    <property type="entry name" value="P-loop containing nucleotide triphosphate hydrolases"/>
    <property type="match status" value="1"/>
</dbReference>
<dbReference type="InterPro" id="IPR051316">
    <property type="entry name" value="Zinc-reg_GTPase_activator"/>
</dbReference>
<dbReference type="eggNOG" id="COG0523">
    <property type="taxonomic scope" value="Bacteria"/>
</dbReference>
<feature type="domain" description="CobW/HypB/UreG nucleotide-binding" evidence="1">
    <location>
        <begin position="4"/>
        <end position="170"/>
    </location>
</feature>
<evidence type="ECO:0000313" key="2">
    <source>
        <dbReference type="EMBL" id="BAM01380.1"/>
    </source>
</evidence>
<dbReference type="InterPro" id="IPR027417">
    <property type="entry name" value="P-loop_NTPase"/>
</dbReference>
<proteinExistence type="predicted"/>
<gene>
    <name evidence="2" type="ordered locus">CLDAP_33400</name>
</gene>